<gene>
    <name evidence="1" type="ORF">IMCC3088_2696</name>
</gene>
<reference evidence="1 2" key="1">
    <citation type="journal article" date="2011" name="J. Bacteriol.">
        <title>Genome sequence of strain IMCC3088, a proteorhodopsin-containing marine bacterium belonging to the OM60/NOR5 clade.</title>
        <authorList>
            <person name="Jang Y."/>
            <person name="Oh H.M."/>
            <person name="Kang I."/>
            <person name="Lee K."/>
            <person name="Yang S.J."/>
            <person name="Cho J.C."/>
        </authorList>
    </citation>
    <scope>NUCLEOTIDE SEQUENCE [LARGE SCALE GENOMIC DNA]</scope>
    <source>
        <strain evidence="1 2">IMCC3088</strain>
    </source>
</reference>
<dbReference type="SUPFAM" id="SSF54637">
    <property type="entry name" value="Thioesterase/thiol ester dehydrase-isomerase"/>
    <property type="match status" value="1"/>
</dbReference>
<dbReference type="Gene3D" id="3.10.129.10">
    <property type="entry name" value="Hotdog Thioesterase"/>
    <property type="match status" value="1"/>
</dbReference>
<accession>F3KYX9</accession>
<dbReference type="EMBL" id="AEIG01000008">
    <property type="protein sequence ID" value="EGG30696.1"/>
    <property type="molecule type" value="Genomic_DNA"/>
</dbReference>
<dbReference type="AlphaFoldDB" id="F3KYX9"/>
<protein>
    <submittedName>
        <fullName evidence="1">Uncharacterized protein</fullName>
    </submittedName>
</protein>
<sequence>MSLDHVLDRPVSQRAAHAILDEIPYAVMMGVLAEENPGTHEPLRFVMHASELHMGNPTLPAMHGGALSGFMELASAVHLLSFMETAKYPKLIDFSIDYLRAARLQTVYAVCELMREGRNLTAVQVKAWQEDPARPVAIGRAQFLCSDR</sequence>
<dbReference type="eggNOG" id="COG2050">
    <property type="taxonomic scope" value="Bacteria"/>
</dbReference>
<dbReference type="Proteomes" id="UP000005615">
    <property type="component" value="Unassembled WGS sequence"/>
</dbReference>
<proteinExistence type="predicted"/>
<name>F3KYX9_9GAMM</name>
<dbReference type="RefSeq" id="WP_009574612.1">
    <property type="nucleotide sequence ID" value="NZ_AEIG01000008.1"/>
</dbReference>
<dbReference type="InterPro" id="IPR006683">
    <property type="entry name" value="Thioestr_dom"/>
</dbReference>
<evidence type="ECO:0000313" key="2">
    <source>
        <dbReference type="Proteomes" id="UP000005615"/>
    </source>
</evidence>
<evidence type="ECO:0000313" key="1">
    <source>
        <dbReference type="EMBL" id="EGG30696.1"/>
    </source>
</evidence>
<dbReference type="GO" id="GO:0016790">
    <property type="term" value="F:thiolester hydrolase activity"/>
    <property type="evidence" value="ECO:0007669"/>
    <property type="project" value="UniProtKB-ARBA"/>
</dbReference>
<comment type="caution">
    <text evidence="1">The sequence shown here is derived from an EMBL/GenBank/DDBJ whole genome shotgun (WGS) entry which is preliminary data.</text>
</comment>
<keyword evidence="2" id="KW-1185">Reference proteome</keyword>
<dbReference type="InterPro" id="IPR029069">
    <property type="entry name" value="HotDog_dom_sf"/>
</dbReference>
<dbReference type="OrthoDB" id="9813158at2"/>
<dbReference type="Pfam" id="PF03061">
    <property type="entry name" value="4HBT"/>
    <property type="match status" value="1"/>
</dbReference>
<dbReference type="CDD" id="cd03443">
    <property type="entry name" value="PaaI_thioesterase"/>
    <property type="match status" value="1"/>
</dbReference>
<dbReference type="STRING" id="2518989.IMCC3088_2696"/>
<organism evidence="1 2">
    <name type="scientific">Aequoribacter fuscus</name>
    <dbReference type="NCBI Taxonomy" id="2518989"/>
    <lineage>
        <taxon>Bacteria</taxon>
        <taxon>Pseudomonadati</taxon>
        <taxon>Pseudomonadota</taxon>
        <taxon>Gammaproteobacteria</taxon>
        <taxon>Cellvibrionales</taxon>
        <taxon>Halieaceae</taxon>
        <taxon>Aequoribacter</taxon>
    </lineage>
</organism>